<dbReference type="EMBL" id="JBHTBS010000002">
    <property type="protein sequence ID" value="MFC7336825.1"/>
    <property type="molecule type" value="Genomic_DNA"/>
</dbReference>
<sequence length="367" mass="40348">MKRQTATIAKLNELPDGLETLRPLNQSLLGELGVLAFHYGMKCSKLCLPLALLPFTLFSQESIERLDPALDAIIAQDTPIETLCSGFDWAEGPVWDERNKRLLFSDVPRNTIYQWKPGDSEASVFMKPSGFTGPLGYGAEPGSNGLAFDKDGRLILCEHGDRRLSILTDGGGKMTLADRYQDTTGYRFNSPNDLTIHSSGAIYFTDPPYGLPRDNPEKFRELDFNGVFRYTAGEGVTLLTKELDRPNGIALSPDEKTLYVAQSHRPHPVIMAYPVKHDGTLDKGRIFFNAKDLKGPGMPDGMKVRSDGTVFATGPGGLLIIDQTGKLLGRVLCGRSTANLAFGPQEKEIYLTSDDRILRVALKPPAK</sequence>
<dbReference type="RefSeq" id="WP_379710544.1">
    <property type="nucleotide sequence ID" value="NZ_JBHTBS010000002.1"/>
</dbReference>
<evidence type="ECO:0000313" key="4">
    <source>
        <dbReference type="Proteomes" id="UP001596472"/>
    </source>
</evidence>
<evidence type="ECO:0000259" key="2">
    <source>
        <dbReference type="Pfam" id="PF08450"/>
    </source>
</evidence>
<dbReference type="Gene3D" id="2.120.10.30">
    <property type="entry name" value="TolB, C-terminal domain"/>
    <property type="match status" value="1"/>
</dbReference>
<feature type="domain" description="SMP-30/Gluconolactonase/LRE-like region" evidence="2">
    <location>
        <begin position="89"/>
        <end position="353"/>
    </location>
</feature>
<dbReference type="Pfam" id="PF08450">
    <property type="entry name" value="SGL"/>
    <property type="match status" value="1"/>
</dbReference>
<dbReference type="PRINTS" id="PR01790">
    <property type="entry name" value="SMP30FAMILY"/>
</dbReference>
<comment type="caution">
    <text evidence="3">The sequence shown here is derived from an EMBL/GenBank/DDBJ whole genome shotgun (WGS) entry which is preliminary data.</text>
</comment>
<reference evidence="4" key="1">
    <citation type="journal article" date="2019" name="Int. J. Syst. Evol. Microbiol.">
        <title>The Global Catalogue of Microorganisms (GCM) 10K type strain sequencing project: providing services to taxonomists for standard genome sequencing and annotation.</title>
        <authorList>
            <consortium name="The Broad Institute Genomics Platform"/>
            <consortium name="The Broad Institute Genome Sequencing Center for Infectious Disease"/>
            <person name="Wu L."/>
            <person name="Ma J."/>
        </authorList>
    </citation>
    <scope>NUCLEOTIDE SEQUENCE [LARGE SCALE GENOMIC DNA]</scope>
    <source>
        <strain evidence="4">CGMCC 4.1467</strain>
    </source>
</reference>
<name>A0ABW2L6Q9_9BACT</name>
<keyword evidence="1" id="KW-0378">Hydrolase</keyword>
<evidence type="ECO:0000256" key="1">
    <source>
        <dbReference type="ARBA" id="ARBA00022801"/>
    </source>
</evidence>
<keyword evidence="4" id="KW-1185">Reference proteome</keyword>
<dbReference type="InterPro" id="IPR013658">
    <property type="entry name" value="SGL"/>
</dbReference>
<gene>
    <name evidence="3" type="ORF">ACFQY0_06530</name>
</gene>
<organism evidence="3 4">
    <name type="scientific">Haloferula chungangensis</name>
    <dbReference type="NCBI Taxonomy" id="1048331"/>
    <lineage>
        <taxon>Bacteria</taxon>
        <taxon>Pseudomonadati</taxon>
        <taxon>Verrucomicrobiota</taxon>
        <taxon>Verrucomicrobiia</taxon>
        <taxon>Verrucomicrobiales</taxon>
        <taxon>Verrucomicrobiaceae</taxon>
        <taxon>Haloferula</taxon>
    </lineage>
</organism>
<dbReference type="InterPro" id="IPR051262">
    <property type="entry name" value="SMP-30/CGR1_Lactonase"/>
</dbReference>
<dbReference type="SUPFAM" id="SSF63829">
    <property type="entry name" value="Calcium-dependent phosphotriesterase"/>
    <property type="match status" value="1"/>
</dbReference>
<dbReference type="InterPro" id="IPR005511">
    <property type="entry name" value="SMP-30"/>
</dbReference>
<protein>
    <submittedName>
        <fullName evidence="3">SMP-30/gluconolactonase/LRE family protein</fullName>
    </submittedName>
</protein>
<accession>A0ABW2L6Q9</accession>
<dbReference type="PANTHER" id="PTHR47572">
    <property type="entry name" value="LIPOPROTEIN-RELATED"/>
    <property type="match status" value="1"/>
</dbReference>
<dbReference type="InterPro" id="IPR011042">
    <property type="entry name" value="6-blade_b-propeller_TolB-like"/>
</dbReference>
<evidence type="ECO:0000313" key="3">
    <source>
        <dbReference type="EMBL" id="MFC7336825.1"/>
    </source>
</evidence>
<dbReference type="Proteomes" id="UP001596472">
    <property type="component" value="Unassembled WGS sequence"/>
</dbReference>
<dbReference type="PANTHER" id="PTHR47572:SF4">
    <property type="entry name" value="LACTONASE DRP35"/>
    <property type="match status" value="1"/>
</dbReference>
<proteinExistence type="predicted"/>